<keyword evidence="4" id="KW-1185">Reference proteome</keyword>
<organism evidence="3 4">
    <name type="scientific">Cryptotermes secundus</name>
    <dbReference type="NCBI Taxonomy" id="105785"/>
    <lineage>
        <taxon>Eukaryota</taxon>
        <taxon>Metazoa</taxon>
        <taxon>Ecdysozoa</taxon>
        <taxon>Arthropoda</taxon>
        <taxon>Hexapoda</taxon>
        <taxon>Insecta</taxon>
        <taxon>Pterygota</taxon>
        <taxon>Neoptera</taxon>
        <taxon>Polyneoptera</taxon>
        <taxon>Dictyoptera</taxon>
        <taxon>Blattodea</taxon>
        <taxon>Blattoidea</taxon>
        <taxon>Termitoidae</taxon>
        <taxon>Kalotermitidae</taxon>
        <taxon>Cryptotermitinae</taxon>
        <taxon>Cryptotermes</taxon>
    </lineage>
</organism>
<gene>
    <name evidence="3" type="ORF">B7P43_G12218</name>
</gene>
<sequence length="251" mass="28558">MKKSLHKNFLLDIVLTLFILTETKVNCGVIIVQSSSSSGFETYCNGLRCPPNSNCMAFTTVINGNSTSDKRCTNIYGRVIRQETVTVANGQMCIRNLTMVGEMVNVECSCRNLNNAEAYDTEHGENGCNVQETLHDALERQHDALEAANESEERYQEWRRKKLERENEEKIEVLYKAKDVRAILGDLQKNLHELPADALEAIIEQEAEERAELLEKQQGDLQKNLHEFPADALEEILEQEAEKRADLLEKQ</sequence>
<feature type="chain" id="PRO_5014559322" evidence="2">
    <location>
        <begin position="28"/>
        <end position="251"/>
    </location>
</feature>
<evidence type="ECO:0000256" key="2">
    <source>
        <dbReference type="SAM" id="SignalP"/>
    </source>
</evidence>
<dbReference type="EMBL" id="NEVH01026394">
    <property type="protein sequence ID" value="PNF14239.1"/>
    <property type="molecule type" value="Genomic_DNA"/>
</dbReference>
<feature type="coiled-coil region" evidence="1">
    <location>
        <begin position="128"/>
        <end position="168"/>
    </location>
</feature>
<proteinExistence type="predicted"/>
<feature type="coiled-coil region" evidence="1">
    <location>
        <begin position="196"/>
        <end position="250"/>
    </location>
</feature>
<name>A0A2J7PD32_9NEOP</name>
<protein>
    <submittedName>
        <fullName evidence="3">Uncharacterized protein</fullName>
    </submittedName>
</protein>
<reference evidence="3 4" key="1">
    <citation type="submission" date="2017-12" db="EMBL/GenBank/DDBJ databases">
        <title>Hemimetabolous genomes reveal molecular basis of termite eusociality.</title>
        <authorList>
            <person name="Harrison M.C."/>
            <person name="Jongepier E."/>
            <person name="Robertson H.M."/>
            <person name="Arning N."/>
            <person name="Bitard-Feildel T."/>
            <person name="Chao H."/>
            <person name="Childers C.P."/>
            <person name="Dinh H."/>
            <person name="Doddapaneni H."/>
            <person name="Dugan S."/>
            <person name="Gowin J."/>
            <person name="Greiner C."/>
            <person name="Han Y."/>
            <person name="Hu H."/>
            <person name="Hughes D.S.T."/>
            <person name="Huylmans A.-K."/>
            <person name="Kemena C."/>
            <person name="Kremer L.P.M."/>
            <person name="Lee S.L."/>
            <person name="Lopez-Ezquerra A."/>
            <person name="Mallet L."/>
            <person name="Monroy-Kuhn J.M."/>
            <person name="Moser A."/>
            <person name="Murali S.C."/>
            <person name="Muzny D.M."/>
            <person name="Otani S."/>
            <person name="Piulachs M.-D."/>
            <person name="Poelchau M."/>
            <person name="Qu J."/>
            <person name="Schaub F."/>
            <person name="Wada-Katsumata A."/>
            <person name="Worley K.C."/>
            <person name="Xie Q."/>
            <person name="Ylla G."/>
            <person name="Poulsen M."/>
            <person name="Gibbs R.A."/>
            <person name="Schal C."/>
            <person name="Richards S."/>
            <person name="Belles X."/>
            <person name="Korb J."/>
            <person name="Bornberg-Bauer E."/>
        </authorList>
    </citation>
    <scope>NUCLEOTIDE SEQUENCE [LARGE SCALE GENOMIC DNA]</scope>
    <source>
        <tissue evidence="3">Whole body</tissue>
    </source>
</reference>
<evidence type="ECO:0000256" key="1">
    <source>
        <dbReference type="SAM" id="Coils"/>
    </source>
</evidence>
<feature type="signal peptide" evidence="2">
    <location>
        <begin position="1"/>
        <end position="27"/>
    </location>
</feature>
<keyword evidence="2" id="KW-0732">Signal</keyword>
<evidence type="ECO:0000313" key="3">
    <source>
        <dbReference type="EMBL" id="PNF14238.1"/>
    </source>
</evidence>
<dbReference type="AlphaFoldDB" id="A0A2J7PD32"/>
<dbReference type="InParanoid" id="A0A2J7PD32"/>
<dbReference type="OrthoDB" id="8196710at2759"/>
<dbReference type="STRING" id="105785.A0A2J7PD32"/>
<feature type="non-terminal residue" evidence="3">
    <location>
        <position position="251"/>
    </location>
</feature>
<dbReference type="Proteomes" id="UP000235965">
    <property type="component" value="Unassembled WGS sequence"/>
</dbReference>
<keyword evidence="1" id="KW-0175">Coiled coil</keyword>
<evidence type="ECO:0000313" key="4">
    <source>
        <dbReference type="Proteomes" id="UP000235965"/>
    </source>
</evidence>
<comment type="caution">
    <text evidence="3">The sequence shown here is derived from an EMBL/GenBank/DDBJ whole genome shotgun (WGS) entry which is preliminary data.</text>
</comment>
<dbReference type="EMBL" id="NEVH01026394">
    <property type="protein sequence ID" value="PNF14238.1"/>
    <property type="molecule type" value="Genomic_DNA"/>
</dbReference>
<accession>A0A2J7PD32</accession>